<dbReference type="EMBL" id="FTOM01000002">
    <property type="protein sequence ID" value="SIS64019.1"/>
    <property type="molecule type" value="Genomic_DNA"/>
</dbReference>
<keyword evidence="2" id="KW-0378">Hydrolase</keyword>
<evidence type="ECO:0000259" key="1">
    <source>
        <dbReference type="Pfam" id="PF01551"/>
    </source>
</evidence>
<dbReference type="OrthoDB" id="9809144at2"/>
<gene>
    <name evidence="2" type="ORF">SAMN05421795_10270</name>
</gene>
<sequence length="394" mass="40917">MIRASRPLLALGLAAGLAAGMGAGFGAGMARAEDAATVARAAADGLHAAIADLDRARSAADRVAALTRTIHAYEQGLAALRDGLRRAAIREAEIAARLDTRREEIGRLLGVMATMHRSEGPLLLLHPAGALGSARSGMLLSAITPALQAEAEDLRADLTEVARLRALQDAAAGTLAEGLGSVQAARTALSEAVAERRDLPRRYLEDPEELRELVASADTLEGFATGLAGLENDIGPPMADFAAAKGQLPLPVMGRLIRRAGEADAAGIRRPGIVLAAAAGALVTTPWPATIRYRGPLLDYGNVMVLEPARGYLLVLAGLGTVFGATGDVLKPGDPVGLMGGAEPQAQEFGAAFVSEARQGGGAQLGETLYIELRVDKTPVDPAEWFAETRNNQR</sequence>
<accession>A0A1N7KQZ3</accession>
<dbReference type="Gene3D" id="2.70.70.10">
    <property type="entry name" value="Glucose Permease (Domain IIA)"/>
    <property type="match status" value="1"/>
</dbReference>
<dbReference type="Proteomes" id="UP000186098">
    <property type="component" value="Unassembled WGS sequence"/>
</dbReference>
<feature type="domain" description="M23ase beta-sheet core" evidence="1">
    <location>
        <begin position="271"/>
        <end position="382"/>
    </location>
</feature>
<keyword evidence="3" id="KW-1185">Reference proteome</keyword>
<dbReference type="Pfam" id="PF01551">
    <property type="entry name" value="Peptidase_M23"/>
    <property type="match status" value="1"/>
</dbReference>
<evidence type="ECO:0000313" key="3">
    <source>
        <dbReference type="Proteomes" id="UP000186098"/>
    </source>
</evidence>
<evidence type="ECO:0000313" key="2">
    <source>
        <dbReference type="EMBL" id="SIS64019.1"/>
    </source>
</evidence>
<dbReference type="AlphaFoldDB" id="A0A1N7KQZ3"/>
<name>A0A1N7KQZ3_9RHOB</name>
<dbReference type="STRING" id="407234.SAMN05421795_10270"/>
<organism evidence="2 3">
    <name type="scientific">Phaeovulum vinaykumarii</name>
    <dbReference type="NCBI Taxonomy" id="407234"/>
    <lineage>
        <taxon>Bacteria</taxon>
        <taxon>Pseudomonadati</taxon>
        <taxon>Pseudomonadota</taxon>
        <taxon>Alphaproteobacteria</taxon>
        <taxon>Rhodobacterales</taxon>
        <taxon>Paracoccaceae</taxon>
        <taxon>Phaeovulum</taxon>
    </lineage>
</organism>
<dbReference type="GO" id="GO:0016787">
    <property type="term" value="F:hydrolase activity"/>
    <property type="evidence" value="ECO:0007669"/>
    <property type="project" value="UniProtKB-KW"/>
</dbReference>
<dbReference type="SUPFAM" id="SSF51261">
    <property type="entry name" value="Duplicated hybrid motif"/>
    <property type="match status" value="1"/>
</dbReference>
<reference evidence="3" key="1">
    <citation type="submission" date="2017-01" db="EMBL/GenBank/DDBJ databases">
        <authorList>
            <person name="Varghese N."/>
            <person name="Submissions S."/>
        </authorList>
    </citation>
    <scope>NUCLEOTIDE SEQUENCE [LARGE SCALE GENOMIC DNA]</scope>
    <source>
        <strain evidence="3">DSM 18714</strain>
    </source>
</reference>
<protein>
    <submittedName>
        <fullName evidence="2">Septal ring factor EnvC, activator of murein hydrolases AmiA and AmiB</fullName>
    </submittedName>
</protein>
<proteinExistence type="predicted"/>
<dbReference type="RefSeq" id="WP_076363788.1">
    <property type="nucleotide sequence ID" value="NZ_FTOM01000002.1"/>
</dbReference>
<dbReference type="InterPro" id="IPR011055">
    <property type="entry name" value="Dup_hybrid_motif"/>
</dbReference>
<dbReference type="InterPro" id="IPR016047">
    <property type="entry name" value="M23ase_b-sheet_dom"/>
</dbReference>